<reference evidence="5 6" key="1">
    <citation type="journal article" date="2019" name="Int. J. Syst. Evol. Microbiol.">
        <title>The Global Catalogue of Microorganisms (GCM) 10K type strain sequencing project: providing services to taxonomists for standard genome sequencing and annotation.</title>
        <authorList>
            <consortium name="The Broad Institute Genomics Platform"/>
            <consortium name="The Broad Institute Genome Sequencing Center for Infectious Disease"/>
            <person name="Wu L."/>
            <person name="Ma J."/>
        </authorList>
    </citation>
    <scope>NUCLEOTIDE SEQUENCE [LARGE SCALE GENOMIC DNA]</scope>
    <source>
        <strain evidence="5 6">JCM 14322</strain>
    </source>
</reference>
<evidence type="ECO:0000259" key="4">
    <source>
        <dbReference type="PROSITE" id="PS51898"/>
    </source>
</evidence>
<feature type="domain" description="Tyr recombinase" evidence="4">
    <location>
        <begin position="215"/>
        <end position="391"/>
    </location>
</feature>
<dbReference type="Proteomes" id="UP001500002">
    <property type="component" value="Unassembled WGS sequence"/>
</dbReference>
<gene>
    <name evidence="5" type="ORF">GCM10009749_29540</name>
</gene>
<organism evidence="5 6">
    <name type="scientific">Agromyces neolithicus</name>
    <dbReference type="NCBI Taxonomy" id="269420"/>
    <lineage>
        <taxon>Bacteria</taxon>
        <taxon>Bacillati</taxon>
        <taxon>Actinomycetota</taxon>
        <taxon>Actinomycetes</taxon>
        <taxon>Micrococcales</taxon>
        <taxon>Microbacteriaceae</taxon>
        <taxon>Agromyces</taxon>
    </lineage>
</organism>
<dbReference type="CDD" id="cd00397">
    <property type="entry name" value="DNA_BRE_C"/>
    <property type="match status" value="1"/>
</dbReference>
<dbReference type="InterPro" id="IPR010998">
    <property type="entry name" value="Integrase_recombinase_N"/>
</dbReference>
<dbReference type="Gene3D" id="1.10.443.10">
    <property type="entry name" value="Intergrase catalytic core"/>
    <property type="match status" value="1"/>
</dbReference>
<evidence type="ECO:0000313" key="5">
    <source>
        <dbReference type="EMBL" id="GAA1817617.1"/>
    </source>
</evidence>
<dbReference type="SUPFAM" id="SSF56349">
    <property type="entry name" value="DNA breaking-rejoining enzymes"/>
    <property type="match status" value="1"/>
</dbReference>
<name>A0ABN2MAE6_9MICO</name>
<dbReference type="PANTHER" id="PTHR30349">
    <property type="entry name" value="PHAGE INTEGRASE-RELATED"/>
    <property type="match status" value="1"/>
</dbReference>
<evidence type="ECO:0000256" key="1">
    <source>
        <dbReference type="ARBA" id="ARBA00023125"/>
    </source>
</evidence>
<keyword evidence="6" id="KW-1185">Reference proteome</keyword>
<dbReference type="Gene3D" id="1.10.150.130">
    <property type="match status" value="1"/>
</dbReference>
<feature type="region of interest" description="Disordered" evidence="3">
    <location>
        <begin position="183"/>
        <end position="220"/>
    </location>
</feature>
<dbReference type="PROSITE" id="PS51898">
    <property type="entry name" value="TYR_RECOMBINASE"/>
    <property type="match status" value="1"/>
</dbReference>
<dbReference type="InterPro" id="IPR002104">
    <property type="entry name" value="Integrase_catalytic"/>
</dbReference>
<accession>A0ABN2MAE6</accession>
<evidence type="ECO:0000256" key="2">
    <source>
        <dbReference type="ARBA" id="ARBA00023172"/>
    </source>
</evidence>
<dbReference type="EMBL" id="BAAANJ010000015">
    <property type="protein sequence ID" value="GAA1817617.1"/>
    <property type="molecule type" value="Genomic_DNA"/>
</dbReference>
<proteinExistence type="predicted"/>
<evidence type="ECO:0000313" key="6">
    <source>
        <dbReference type="Proteomes" id="UP001500002"/>
    </source>
</evidence>
<dbReference type="InterPro" id="IPR011010">
    <property type="entry name" value="DNA_brk_join_enz"/>
</dbReference>
<keyword evidence="1" id="KW-0238">DNA-binding</keyword>
<dbReference type="InterPro" id="IPR050090">
    <property type="entry name" value="Tyrosine_recombinase_XerCD"/>
</dbReference>
<protein>
    <submittedName>
        <fullName evidence="5">Site-specific integrase</fullName>
    </submittedName>
</protein>
<sequence>MLDRWCGARPVASEEPRVYEPTEDDVVRRGLQSGDVQLARVGRVIAGPGSDEPYVVLDEDGRAVEPVSAWARYMAVGDHSPRTIRSYCYAVLMWFRVLWQLDVRWDRATEAETAALVGWLRIAPNPQRRREAGAPAVNLKTGKPNLGLGYGAATINLTLAAVRGFYDFHAHWVRGPVVNPVPESPARRRALAHRGPLEPRQAHRRGAHRQRAQRPGPRSIPDAMWNQFFAQMPCDRDRALVACFVSSGARAEELLGAEVDDVDWAGQRMSVVSKGSRERRMVPLSPEAMSWLARYLRTFEGHATGPLWRTVRGEPRPLTYGAARRVLQRANDVLGTNWTLHDLRHTAAMRMVDSGVLTLPEVQVVLGHADLRTTSIYTTPRIDEVIDKMHDHYARPAPPPRRFAPGYAEDDIAIIFGGGVHE</sequence>
<comment type="caution">
    <text evidence="5">The sequence shown here is derived from an EMBL/GenBank/DDBJ whole genome shotgun (WGS) entry which is preliminary data.</text>
</comment>
<dbReference type="InterPro" id="IPR013762">
    <property type="entry name" value="Integrase-like_cat_sf"/>
</dbReference>
<feature type="compositionally biased region" description="Basic residues" evidence="3">
    <location>
        <begin position="202"/>
        <end position="212"/>
    </location>
</feature>
<dbReference type="PANTHER" id="PTHR30349:SF81">
    <property type="entry name" value="TYROSINE RECOMBINASE XERC"/>
    <property type="match status" value="1"/>
</dbReference>
<keyword evidence="2" id="KW-0233">DNA recombination</keyword>
<evidence type="ECO:0000256" key="3">
    <source>
        <dbReference type="SAM" id="MobiDB-lite"/>
    </source>
</evidence>
<dbReference type="Pfam" id="PF00589">
    <property type="entry name" value="Phage_integrase"/>
    <property type="match status" value="1"/>
</dbReference>